<accession>A0A0G2UH83</accession>
<dbReference type="EMBL" id="KR139839">
    <property type="protein sequence ID" value="AKI29948.1"/>
    <property type="molecule type" value="Genomic_RNA"/>
</dbReference>
<dbReference type="KEGG" id="vg:24404798"/>
<name>A0A0G2UH83_9NIDO</name>
<sequence>MAPCGPSGILAVASLCLLRVYASPSTTNESSLCFSLPAPEMHLVLYETVQGCAVNRSNDHFESSGLGCHKYGSARTVEIHVSGSSSINYTMPFDPETFAVLLSGAKMYPSLFNSSSVVLNITNTTACFHYNASSPCTFSAGFASWVEFQELHPLPLLLLLLVLQVSLLLPRVKKPHAA</sequence>
<keyword evidence="2" id="KW-1185">Reference proteome</keyword>
<dbReference type="Proteomes" id="UP000152684">
    <property type="component" value="Segment"/>
</dbReference>
<evidence type="ECO:0000313" key="2">
    <source>
        <dbReference type="Proteomes" id="UP000152684"/>
    </source>
</evidence>
<dbReference type="RefSeq" id="YP_009140484.1">
    <property type="nucleotide sequence ID" value="NC_027124.1"/>
</dbReference>
<dbReference type="GeneID" id="24404798"/>
<gene>
    <name evidence="1" type="primary">ORF3</name>
</gene>
<evidence type="ECO:0000313" key="1">
    <source>
        <dbReference type="EMBL" id="AKI29948.1"/>
    </source>
</evidence>
<organism evidence="1 2">
    <name type="scientific">Pebjah virus</name>
    <dbReference type="NCBI Taxonomy" id="1658615"/>
    <lineage>
        <taxon>Viruses</taxon>
        <taxon>Riboviria</taxon>
        <taxon>Orthornavirae</taxon>
        <taxon>Pisuviricota</taxon>
        <taxon>Pisoniviricetes</taxon>
        <taxon>Nidovirales</taxon>
        <taxon>Arnidovirineae</taxon>
        <taxon>Arteriviridae</taxon>
        <taxon>Simarterivirinae</taxon>
        <taxon>Iotaarterivirus</taxon>
        <taxon>Peiartevirus</taxon>
        <taxon>Iotaarterivirus pejah</taxon>
    </lineage>
</organism>
<protein>
    <submittedName>
        <fullName evidence="1">GP3 protein</fullName>
    </submittedName>
</protein>
<proteinExistence type="predicted"/>
<reference evidence="1 2" key="1">
    <citation type="journal article" date="2015" name="J. Virol.">
        <title>Historical Outbreaks of Simian Hemorrhagic Fever in Captive Macaques Were Caused by Distinct Arteriviruses.</title>
        <authorList>
            <person name="Lauck M."/>
            <person name="Alkhovsky S.V."/>
            <person name="Bao Y."/>
            <person name="Bailey A.L."/>
            <person name="Shevtsova Z.V."/>
            <person name="Shchetinin A.M."/>
            <person name="Vishnevskaya T.V."/>
            <person name="Lackemeyer M.G."/>
            <person name="Postnikova E."/>
            <person name="Mazur S."/>
            <person name="Wada J."/>
            <person name="Radoshitzky S.R."/>
            <person name="Friedrich T.C."/>
            <person name="Lapin B.A."/>
            <person name="Deriabin P.G."/>
            <person name="Jahrling P.B."/>
            <person name="Goldberg T.L."/>
            <person name="O'Connor D.H."/>
            <person name="Kuhn J.H."/>
        </authorList>
    </citation>
    <scope>NUCLEOTIDE SEQUENCE [LARGE SCALE GENOMIC DNA]</scope>
    <source>
        <strain evidence="1">I621</strain>
    </source>
</reference>